<gene>
    <name evidence="1" type="ORF">X943_002106</name>
</gene>
<dbReference type="Pfam" id="PF12785">
    <property type="entry name" value="VESA1_N"/>
    <property type="match status" value="1"/>
</dbReference>
<dbReference type="InterPro" id="IPR024751">
    <property type="entry name" value="VESA1"/>
</dbReference>
<name>A0AAD9GKF3_BABDI</name>
<reference evidence="1" key="2">
    <citation type="submission" date="2021-05" db="EMBL/GenBank/DDBJ databases">
        <authorList>
            <person name="Pain A."/>
        </authorList>
    </citation>
    <scope>NUCLEOTIDE SEQUENCE</scope>
    <source>
        <strain evidence="1">1802A</strain>
    </source>
</reference>
<dbReference type="EMBL" id="JAHBMH010000005">
    <property type="protein sequence ID" value="KAK1940202.1"/>
    <property type="molecule type" value="Genomic_DNA"/>
</dbReference>
<protein>
    <submittedName>
        <fullName evidence="1">Variant erythrocyte surface antigen-1 family protein</fullName>
    </submittedName>
</protein>
<accession>A0AAD9GKF3</accession>
<dbReference type="Proteomes" id="UP001195914">
    <property type="component" value="Unassembled WGS sequence"/>
</dbReference>
<feature type="non-terminal residue" evidence="1">
    <location>
        <position position="489"/>
    </location>
</feature>
<dbReference type="AlphaFoldDB" id="A0AAD9GKF3"/>
<evidence type="ECO:0000313" key="2">
    <source>
        <dbReference type="Proteomes" id="UP001195914"/>
    </source>
</evidence>
<keyword evidence="2" id="KW-1185">Reference proteome</keyword>
<organism evidence="1 2">
    <name type="scientific">Babesia divergens</name>
    <dbReference type="NCBI Taxonomy" id="32595"/>
    <lineage>
        <taxon>Eukaryota</taxon>
        <taxon>Sar</taxon>
        <taxon>Alveolata</taxon>
        <taxon>Apicomplexa</taxon>
        <taxon>Aconoidasida</taxon>
        <taxon>Piroplasmida</taxon>
        <taxon>Babesiidae</taxon>
        <taxon>Babesia</taxon>
    </lineage>
</organism>
<evidence type="ECO:0000313" key="1">
    <source>
        <dbReference type="EMBL" id="KAK1940202.1"/>
    </source>
</evidence>
<reference evidence="1" key="1">
    <citation type="journal article" date="2014" name="Nucleic Acids Res.">
        <title>The evolutionary dynamics of variant antigen genes in Babesia reveal a history of genomic innovation underlying host-parasite interaction.</title>
        <authorList>
            <person name="Jackson A.P."/>
            <person name="Otto T.D."/>
            <person name="Darby A."/>
            <person name="Ramaprasad A."/>
            <person name="Xia D."/>
            <person name="Echaide I.E."/>
            <person name="Farber M."/>
            <person name="Gahlot S."/>
            <person name="Gamble J."/>
            <person name="Gupta D."/>
            <person name="Gupta Y."/>
            <person name="Jackson L."/>
            <person name="Malandrin L."/>
            <person name="Malas T.B."/>
            <person name="Moussa E."/>
            <person name="Nair M."/>
            <person name="Reid A.J."/>
            <person name="Sanders M."/>
            <person name="Sharma J."/>
            <person name="Tracey A."/>
            <person name="Quail M.A."/>
            <person name="Weir W."/>
            <person name="Wastling J.M."/>
            <person name="Hall N."/>
            <person name="Willadsen P."/>
            <person name="Lingelbach K."/>
            <person name="Shiels B."/>
            <person name="Tait A."/>
            <person name="Berriman M."/>
            <person name="Allred D.R."/>
            <person name="Pain A."/>
        </authorList>
    </citation>
    <scope>NUCLEOTIDE SEQUENCE</scope>
    <source>
        <strain evidence="1">1802A</strain>
    </source>
</reference>
<comment type="caution">
    <text evidence="1">The sequence shown here is derived from an EMBL/GenBank/DDBJ whole genome shotgun (WGS) entry which is preliminary data.</text>
</comment>
<proteinExistence type="predicted"/>
<sequence>MASSGTTSGLLRCPKNLRECIDWVLRATGKDGQTGQTDNNIDKLNNALNAELKESDLTDELKELKALASGLKDFIGYGSNGRLTGTGIKGKSYESSYDSNNVTWKELCEECQCKSVSNSCSCSCPSVSSVCDPSQCCPDCDVRKAAKIFLGFLPSLYYALKYLNERCKKGEWRDQKISQDHSLGRFLVGMGYDLGKLDDSKNGSDIFDSLSSLFTGSNGPLEKLYNFSKNYFTSRFTSLVPSSTSSDSKPETVREMLLWLSGLPFIPGFKALLDHCKDLCKPVENSVKFIDFDNFKASLFDSCFLSPFVLGAIEDSEDNESEGFPLYKSEISKFYYPSDTLELFEKFCEYVRKIFVALIFLKFQCERPSDQAGWQDCYFGKECKVDPLASPSVSTSGSSSSPCCSTSAPNGYLCTASGQNKDVHGKHCAQDKCINANGSTCQDSSHNLNSQTRAGQKMFLPLPPPPSGFPHCHLRLPVPVSIFPLQDSR</sequence>